<organism evidence="2 3">
    <name type="scientific">Helobdella robusta</name>
    <name type="common">Californian leech</name>
    <dbReference type="NCBI Taxonomy" id="6412"/>
    <lineage>
        <taxon>Eukaryota</taxon>
        <taxon>Metazoa</taxon>
        <taxon>Spiralia</taxon>
        <taxon>Lophotrochozoa</taxon>
        <taxon>Annelida</taxon>
        <taxon>Clitellata</taxon>
        <taxon>Hirudinea</taxon>
        <taxon>Rhynchobdellida</taxon>
        <taxon>Glossiphoniidae</taxon>
        <taxon>Helobdella</taxon>
    </lineage>
</organism>
<dbReference type="KEGG" id="hro:HELRODRAFT_173133"/>
<evidence type="ECO:0000313" key="1">
    <source>
        <dbReference type="EMBL" id="ESO04059.1"/>
    </source>
</evidence>
<evidence type="ECO:0008006" key="4">
    <source>
        <dbReference type="Google" id="ProtNLM"/>
    </source>
</evidence>
<keyword evidence="3" id="KW-1185">Reference proteome</keyword>
<dbReference type="InterPro" id="IPR036872">
    <property type="entry name" value="CH_dom_sf"/>
</dbReference>
<dbReference type="STRING" id="6412.T1F6F3"/>
<accession>T1F6F3</accession>
<dbReference type="EMBL" id="KB096551">
    <property type="protein sequence ID" value="ESO04059.1"/>
    <property type="molecule type" value="Genomic_DNA"/>
</dbReference>
<dbReference type="CTD" id="20204402"/>
<name>T1F6F3_HELRO</name>
<evidence type="ECO:0000313" key="2">
    <source>
        <dbReference type="EnsemblMetazoa" id="HelroP173133"/>
    </source>
</evidence>
<dbReference type="RefSeq" id="XP_009017995.1">
    <property type="nucleotide sequence ID" value="XM_009019747.1"/>
</dbReference>
<dbReference type="Proteomes" id="UP000015101">
    <property type="component" value="Unassembled WGS sequence"/>
</dbReference>
<dbReference type="EMBL" id="AMQM01004457">
    <property type="status" value="NOT_ANNOTATED_CDS"/>
    <property type="molecule type" value="Genomic_DNA"/>
</dbReference>
<sequence length="120" mass="13987">MMLDMMSKELKDQDPVLTIRRNLQQVVQRHSHVHSLKQIIETILKIKLPCKTLKRDEDEDDDEESKELGEALRDGSLLCQLANALIPKSISNIYTPTNYKVATNNMNTFCTFYFCFFLFN</sequence>
<reference evidence="3" key="1">
    <citation type="submission" date="2012-12" db="EMBL/GenBank/DDBJ databases">
        <authorList>
            <person name="Hellsten U."/>
            <person name="Grimwood J."/>
            <person name="Chapman J.A."/>
            <person name="Shapiro H."/>
            <person name="Aerts A."/>
            <person name="Otillar R.P."/>
            <person name="Terry A.Y."/>
            <person name="Boore J.L."/>
            <person name="Simakov O."/>
            <person name="Marletaz F."/>
            <person name="Cho S.-J."/>
            <person name="Edsinger-Gonzales E."/>
            <person name="Havlak P."/>
            <person name="Kuo D.-H."/>
            <person name="Larsson T."/>
            <person name="Lv J."/>
            <person name="Arendt D."/>
            <person name="Savage R."/>
            <person name="Osoegawa K."/>
            <person name="de Jong P."/>
            <person name="Lindberg D.R."/>
            <person name="Seaver E.C."/>
            <person name="Weisblat D.A."/>
            <person name="Putnam N.H."/>
            <person name="Grigoriev I.V."/>
            <person name="Rokhsar D.S."/>
        </authorList>
    </citation>
    <scope>NUCLEOTIDE SEQUENCE</scope>
</reference>
<reference evidence="2" key="3">
    <citation type="submission" date="2015-06" db="UniProtKB">
        <authorList>
            <consortium name="EnsemblMetazoa"/>
        </authorList>
    </citation>
    <scope>IDENTIFICATION</scope>
</reference>
<gene>
    <name evidence="2" type="primary">20204402</name>
    <name evidence="1" type="ORF">HELRODRAFT_173133</name>
</gene>
<dbReference type="HOGENOM" id="CLU_2052135_0_0_1"/>
<dbReference type="Gene3D" id="1.10.418.10">
    <property type="entry name" value="Calponin-like domain"/>
    <property type="match status" value="1"/>
</dbReference>
<dbReference type="InParanoid" id="T1F6F3"/>
<reference evidence="1 3" key="2">
    <citation type="journal article" date="2013" name="Nature">
        <title>Insights into bilaterian evolution from three spiralian genomes.</title>
        <authorList>
            <person name="Simakov O."/>
            <person name="Marletaz F."/>
            <person name="Cho S.J."/>
            <person name="Edsinger-Gonzales E."/>
            <person name="Havlak P."/>
            <person name="Hellsten U."/>
            <person name="Kuo D.H."/>
            <person name="Larsson T."/>
            <person name="Lv J."/>
            <person name="Arendt D."/>
            <person name="Savage R."/>
            <person name="Osoegawa K."/>
            <person name="de Jong P."/>
            <person name="Grimwood J."/>
            <person name="Chapman J.A."/>
            <person name="Shapiro H."/>
            <person name="Aerts A."/>
            <person name="Otillar R.P."/>
            <person name="Terry A.Y."/>
            <person name="Boore J.L."/>
            <person name="Grigoriev I.V."/>
            <person name="Lindberg D.R."/>
            <person name="Seaver E.C."/>
            <person name="Weisblat D.A."/>
            <person name="Putnam N.H."/>
            <person name="Rokhsar D.S."/>
        </authorList>
    </citation>
    <scope>NUCLEOTIDE SEQUENCE</scope>
</reference>
<dbReference type="EMBL" id="AMQM01004458">
    <property type="status" value="NOT_ANNOTATED_CDS"/>
    <property type="molecule type" value="Genomic_DNA"/>
</dbReference>
<dbReference type="OrthoDB" id="6149831at2759"/>
<evidence type="ECO:0000313" key="3">
    <source>
        <dbReference type="Proteomes" id="UP000015101"/>
    </source>
</evidence>
<proteinExistence type="predicted"/>
<dbReference type="AlphaFoldDB" id="T1F6F3"/>
<protein>
    <recommendedName>
        <fullName evidence="4">Calponin-homology (CH) domain-containing protein</fullName>
    </recommendedName>
</protein>
<dbReference type="GeneID" id="20204402"/>
<dbReference type="EnsemblMetazoa" id="HelroT173133">
    <property type="protein sequence ID" value="HelroP173133"/>
    <property type="gene ID" value="HelroG173133"/>
</dbReference>
<dbReference type="SUPFAM" id="SSF47576">
    <property type="entry name" value="Calponin-homology domain, CH-domain"/>
    <property type="match status" value="1"/>
</dbReference>